<dbReference type="InterPro" id="IPR036875">
    <property type="entry name" value="Znf_CCHC_sf"/>
</dbReference>
<dbReference type="Pfam" id="PF13976">
    <property type="entry name" value="gag_pre-integrs"/>
    <property type="match status" value="1"/>
</dbReference>
<dbReference type="InterPro" id="IPR012337">
    <property type="entry name" value="RNaseH-like_sf"/>
</dbReference>
<dbReference type="Gene3D" id="4.10.60.10">
    <property type="entry name" value="Zinc finger, CCHC-type"/>
    <property type="match status" value="1"/>
</dbReference>
<gene>
    <name evidence="4" type="ORF">AAHA92_25066</name>
</gene>
<dbReference type="Gene3D" id="3.30.420.10">
    <property type="entry name" value="Ribonuclease H-like superfamily/Ribonuclease H"/>
    <property type="match status" value="1"/>
</dbReference>
<reference evidence="4 5" key="1">
    <citation type="submission" date="2024-06" db="EMBL/GenBank/DDBJ databases">
        <title>A chromosome level genome sequence of Diviner's sage (Salvia divinorum).</title>
        <authorList>
            <person name="Ford S.A."/>
            <person name="Ro D.-K."/>
            <person name="Ness R.W."/>
            <person name="Phillips M.A."/>
        </authorList>
    </citation>
    <scope>NUCLEOTIDE SEQUENCE [LARGE SCALE GENOMIC DNA]</scope>
    <source>
        <strain evidence="4">SAF-2024a</strain>
        <tissue evidence="4">Leaf</tissue>
    </source>
</reference>
<dbReference type="EMBL" id="JBEAFC010000009">
    <property type="protein sequence ID" value="KAL1540758.1"/>
    <property type="molecule type" value="Genomic_DNA"/>
</dbReference>
<comment type="caution">
    <text evidence="4">The sequence shown here is derived from an EMBL/GenBank/DDBJ whole genome shotgun (WGS) entry which is preliminary data.</text>
</comment>
<evidence type="ECO:0000256" key="1">
    <source>
        <dbReference type="ARBA" id="ARBA00022670"/>
    </source>
</evidence>
<proteinExistence type="predicted"/>
<evidence type="ECO:0000259" key="3">
    <source>
        <dbReference type="PROSITE" id="PS50994"/>
    </source>
</evidence>
<dbReference type="InterPro" id="IPR054722">
    <property type="entry name" value="PolX-like_BBD"/>
</dbReference>
<dbReference type="GO" id="GO:0006508">
    <property type="term" value="P:proteolysis"/>
    <property type="evidence" value="ECO:0007669"/>
    <property type="project" value="UniProtKB-KW"/>
</dbReference>
<dbReference type="Proteomes" id="UP001567538">
    <property type="component" value="Unassembled WGS sequence"/>
</dbReference>
<accession>A0ABD1GCK2</accession>
<keyword evidence="1" id="KW-0645">Protease</keyword>
<dbReference type="PANTHER" id="PTHR42648:SF28">
    <property type="entry name" value="TRANSPOSON-ENCODED PROTEIN WITH RIBONUCLEASE H-LIKE AND RETROVIRUS ZINC FINGER-LIKE DOMAINS"/>
    <property type="match status" value="1"/>
</dbReference>
<evidence type="ECO:0000313" key="4">
    <source>
        <dbReference type="EMBL" id="KAL1540758.1"/>
    </source>
</evidence>
<evidence type="ECO:0000313" key="5">
    <source>
        <dbReference type="Proteomes" id="UP001567538"/>
    </source>
</evidence>
<dbReference type="PROSITE" id="PS50994">
    <property type="entry name" value="INTEGRASE"/>
    <property type="match status" value="1"/>
</dbReference>
<feature type="region of interest" description="Disordered" evidence="2">
    <location>
        <begin position="145"/>
        <end position="169"/>
    </location>
</feature>
<dbReference type="GO" id="GO:0008233">
    <property type="term" value="F:peptidase activity"/>
    <property type="evidence" value="ECO:0007669"/>
    <property type="project" value="UniProtKB-KW"/>
</dbReference>
<sequence>MSGLNVKVDKFNGRNSFGLWQIKMRSLLKQQGLWAPLTGKARKAGENDEEWITLDEKAHSTIMLCLSDDVIIEVADQETVAALWTKLESLYMTKSLTNKLLLKQRLFRLRMREEDEDAALILLVSLPESYENFVESFMTGKETLSLEDGQKKSGKKKSNSKGSKGPKPGDICNYCKEPGHWKFDCPKKKKKHGKKEEADGSATVAEADDTNSEEGLALVADEQPHWNDVWILDSGASYHLCPHKEYFTTYEQIDGGNVSMANSVVCKVVGIGSIRIRTHDGVFCTLNDVRHVSQMTKNLISLSTFDSKGFSFKGKGSIVASSADIASSEVPTKDMTKLWHMRLGHMGERGMQILSRRDFLSGHKVQNLEFCEHCVFGKLHRSKFPKKGVHRTKGTLDYIHMDCWGPSRVESIGGHKYFVSMIDDYSRMTWVIMMKHKGEAFKKFKQWKILIENQTGKKIKRLRTDNGLEFYSSEFNEFCNNEGIVRHHTIRHTPQ</sequence>
<evidence type="ECO:0000256" key="2">
    <source>
        <dbReference type="SAM" id="MobiDB-lite"/>
    </source>
</evidence>
<dbReference type="PANTHER" id="PTHR42648">
    <property type="entry name" value="TRANSPOSASE, PUTATIVE-RELATED"/>
    <property type="match status" value="1"/>
</dbReference>
<dbReference type="InterPro" id="IPR039537">
    <property type="entry name" value="Retrotran_Ty1/copia-like"/>
</dbReference>
<dbReference type="SUPFAM" id="SSF53098">
    <property type="entry name" value="Ribonuclease H-like"/>
    <property type="match status" value="1"/>
</dbReference>
<organism evidence="4 5">
    <name type="scientific">Salvia divinorum</name>
    <name type="common">Maria pastora</name>
    <name type="synonym">Diviner's sage</name>
    <dbReference type="NCBI Taxonomy" id="28513"/>
    <lineage>
        <taxon>Eukaryota</taxon>
        <taxon>Viridiplantae</taxon>
        <taxon>Streptophyta</taxon>
        <taxon>Embryophyta</taxon>
        <taxon>Tracheophyta</taxon>
        <taxon>Spermatophyta</taxon>
        <taxon>Magnoliopsida</taxon>
        <taxon>eudicotyledons</taxon>
        <taxon>Gunneridae</taxon>
        <taxon>Pentapetalae</taxon>
        <taxon>asterids</taxon>
        <taxon>lamiids</taxon>
        <taxon>Lamiales</taxon>
        <taxon>Lamiaceae</taxon>
        <taxon>Nepetoideae</taxon>
        <taxon>Mentheae</taxon>
        <taxon>Salviinae</taxon>
        <taxon>Salvia</taxon>
        <taxon>Salvia subgen. Calosphace</taxon>
    </lineage>
</organism>
<dbReference type="Pfam" id="PF00665">
    <property type="entry name" value="rve"/>
    <property type="match status" value="1"/>
</dbReference>
<name>A0ABD1GCK2_SALDI</name>
<dbReference type="InterPro" id="IPR001878">
    <property type="entry name" value="Znf_CCHC"/>
</dbReference>
<dbReference type="Pfam" id="PF14223">
    <property type="entry name" value="Retrotran_gag_2"/>
    <property type="match status" value="1"/>
</dbReference>
<dbReference type="InterPro" id="IPR036397">
    <property type="entry name" value="RNaseH_sf"/>
</dbReference>
<feature type="region of interest" description="Disordered" evidence="2">
    <location>
        <begin position="192"/>
        <end position="213"/>
    </location>
</feature>
<dbReference type="AlphaFoldDB" id="A0ABD1GCK2"/>
<keyword evidence="1" id="KW-0378">Hydrolase</keyword>
<dbReference type="SUPFAM" id="SSF57756">
    <property type="entry name" value="Retrovirus zinc finger-like domains"/>
    <property type="match status" value="1"/>
</dbReference>
<protein>
    <submittedName>
        <fullName evidence="4">Retrovirus-related Pol polyprotein from transposon TNT 1-94</fullName>
    </submittedName>
</protein>
<dbReference type="SMART" id="SM00343">
    <property type="entry name" value="ZnF_C2HC"/>
    <property type="match status" value="1"/>
</dbReference>
<dbReference type="Pfam" id="PF00098">
    <property type="entry name" value="zf-CCHC"/>
    <property type="match status" value="1"/>
</dbReference>
<keyword evidence="5" id="KW-1185">Reference proteome</keyword>
<dbReference type="InterPro" id="IPR025724">
    <property type="entry name" value="GAG-pre-integrase_dom"/>
</dbReference>
<dbReference type="Pfam" id="PF22936">
    <property type="entry name" value="Pol_BBD"/>
    <property type="match status" value="1"/>
</dbReference>
<feature type="compositionally biased region" description="Low complexity" evidence="2">
    <location>
        <begin position="160"/>
        <end position="169"/>
    </location>
</feature>
<feature type="domain" description="Integrase catalytic" evidence="3">
    <location>
        <begin position="381"/>
        <end position="495"/>
    </location>
</feature>
<dbReference type="InterPro" id="IPR001584">
    <property type="entry name" value="Integrase_cat-core"/>
</dbReference>